<dbReference type="PANTHER" id="PTHR45947">
    <property type="entry name" value="SULFOQUINOVOSYL TRANSFERASE SQD2"/>
    <property type="match status" value="1"/>
</dbReference>
<evidence type="ECO:0000259" key="1">
    <source>
        <dbReference type="Pfam" id="PF13439"/>
    </source>
</evidence>
<dbReference type="STRING" id="280332.CQ12_10590"/>
<reference evidence="2 3" key="1">
    <citation type="submission" date="2014-03" db="EMBL/GenBank/DDBJ databases">
        <title>Bradyrhizobium valentinum sp. nov., isolated from effective nodules of Lupinus mariae-josephae, a lupine endemic of basic-lime soils in Eastern Spain.</title>
        <authorList>
            <person name="Duran D."/>
            <person name="Rey L."/>
            <person name="Navarro A."/>
            <person name="Busquets A."/>
            <person name="Imperial J."/>
            <person name="Ruiz-Argueso T."/>
        </authorList>
    </citation>
    <scope>NUCLEOTIDE SEQUENCE [LARGE SCALE GENOMIC DNA]</scope>
    <source>
        <strain evidence="2 3">PAC68</strain>
    </source>
</reference>
<dbReference type="Gene3D" id="3.40.50.2000">
    <property type="entry name" value="Glycogen Phosphorylase B"/>
    <property type="match status" value="2"/>
</dbReference>
<dbReference type="AlphaFoldDB" id="A0A0R3LRF9"/>
<dbReference type="Proteomes" id="UP000050863">
    <property type="component" value="Unassembled WGS sequence"/>
</dbReference>
<comment type="caution">
    <text evidence="2">The sequence shown here is derived from an EMBL/GenBank/DDBJ whole genome shotgun (WGS) entry which is preliminary data.</text>
</comment>
<dbReference type="InterPro" id="IPR050194">
    <property type="entry name" value="Glycosyltransferase_grp1"/>
</dbReference>
<dbReference type="SUPFAM" id="SSF53756">
    <property type="entry name" value="UDP-Glycosyltransferase/glycogen phosphorylase"/>
    <property type="match status" value="1"/>
</dbReference>
<dbReference type="PANTHER" id="PTHR45947:SF3">
    <property type="entry name" value="SULFOQUINOVOSYL TRANSFERASE SQD2"/>
    <property type="match status" value="1"/>
</dbReference>
<dbReference type="CDD" id="cd03801">
    <property type="entry name" value="GT4_PimA-like"/>
    <property type="match status" value="1"/>
</dbReference>
<gene>
    <name evidence="2" type="ORF">CQ12_10590</name>
</gene>
<dbReference type="InterPro" id="IPR028098">
    <property type="entry name" value="Glyco_trans_4-like_N"/>
</dbReference>
<evidence type="ECO:0000313" key="2">
    <source>
        <dbReference type="EMBL" id="KRR10490.1"/>
    </source>
</evidence>
<name>A0A0R3LRF9_9BRAD</name>
<dbReference type="RefSeq" id="WP_057835097.1">
    <property type="nucleotide sequence ID" value="NZ_LLXZ01000059.1"/>
</dbReference>
<dbReference type="Pfam" id="PF13439">
    <property type="entry name" value="Glyco_transf_4"/>
    <property type="match status" value="1"/>
</dbReference>
<protein>
    <recommendedName>
        <fullName evidence="1">Glycosyltransferase subfamily 4-like N-terminal domain-containing protein</fullName>
    </recommendedName>
</protein>
<proteinExistence type="predicted"/>
<dbReference type="OrthoDB" id="9807414at2"/>
<sequence length="366" mass="41095">MKVALVSFHYAEYASRLALALDRSHEVLLILDSSNAEYDLSKSLRDALVRRGNVLWFGKMRRRSALIHAMRLTCEMRRFRPDVIHVQEVTNCVPTWTNDVLRYSTPLVVTVHDPVPHSGADRRVALKSEAYRIRLRTRADRLIVHGERMREEWRGREPQLTLQLASVSHGVLGDDQGRVETIPEKPPVFLFFGRIEAYKGLGYALQAAELLARRGLQFRLVIAGTGSDLDQNRASIGEMPWVELVDRRFLADEIPQMFRRASAVVLPYTDATQSGVAAMAFGFGRPVIATCVGGLPDVVTNEHDGLLVAPKSVDALAEAMARFIVSEKLDERLRRGAMERARGQLSWDTIARETAAVYEDAIRAHG</sequence>
<dbReference type="Pfam" id="PF13692">
    <property type="entry name" value="Glyco_trans_1_4"/>
    <property type="match status" value="1"/>
</dbReference>
<keyword evidence="3" id="KW-1185">Reference proteome</keyword>
<evidence type="ECO:0000313" key="3">
    <source>
        <dbReference type="Proteomes" id="UP000050863"/>
    </source>
</evidence>
<accession>A0A0R3LRF9</accession>
<organism evidence="2 3">
    <name type="scientific">Bradyrhizobium jicamae</name>
    <dbReference type="NCBI Taxonomy" id="280332"/>
    <lineage>
        <taxon>Bacteria</taxon>
        <taxon>Pseudomonadati</taxon>
        <taxon>Pseudomonadota</taxon>
        <taxon>Alphaproteobacteria</taxon>
        <taxon>Hyphomicrobiales</taxon>
        <taxon>Nitrobacteraceae</taxon>
        <taxon>Bradyrhizobium</taxon>
    </lineage>
</organism>
<dbReference type="GO" id="GO:0016758">
    <property type="term" value="F:hexosyltransferase activity"/>
    <property type="evidence" value="ECO:0007669"/>
    <property type="project" value="TreeGrafter"/>
</dbReference>
<feature type="domain" description="Glycosyltransferase subfamily 4-like N-terminal" evidence="1">
    <location>
        <begin position="13"/>
        <end position="155"/>
    </location>
</feature>
<dbReference type="EMBL" id="LLXZ01000059">
    <property type="protein sequence ID" value="KRR10490.1"/>
    <property type="molecule type" value="Genomic_DNA"/>
</dbReference>